<proteinExistence type="predicted"/>
<reference evidence="1" key="1">
    <citation type="journal article" date="2015" name="Nature">
        <title>Complex archaea that bridge the gap between prokaryotes and eukaryotes.</title>
        <authorList>
            <person name="Spang A."/>
            <person name="Saw J.H."/>
            <person name="Jorgensen S.L."/>
            <person name="Zaremba-Niedzwiedzka K."/>
            <person name="Martijn J."/>
            <person name="Lind A.E."/>
            <person name="van Eijk R."/>
            <person name="Schleper C."/>
            <person name="Guy L."/>
            <person name="Ettema T.J."/>
        </authorList>
    </citation>
    <scope>NUCLEOTIDE SEQUENCE</scope>
</reference>
<gene>
    <name evidence="1" type="ORF">LCGC14_0371660</name>
</gene>
<name>A0A0F9TAY6_9ZZZZ</name>
<evidence type="ECO:0000313" key="1">
    <source>
        <dbReference type="EMBL" id="KKN76314.1"/>
    </source>
</evidence>
<accession>A0A0F9TAY6</accession>
<protein>
    <recommendedName>
        <fullName evidence="2">ASCH domain-containing protein</fullName>
    </recommendedName>
</protein>
<organism evidence="1">
    <name type="scientific">marine sediment metagenome</name>
    <dbReference type="NCBI Taxonomy" id="412755"/>
    <lineage>
        <taxon>unclassified sequences</taxon>
        <taxon>metagenomes</taxon>
        <taxon>ecological metagenomes</taxon>
    </lineage>
</organism>
<dbReference type="AlphaFoldDB" id="A0A0F9TAY6"/>
<comment type="caution">
    <text evidence="1">The sequence shown here is derived from an EMBL/GenBank/DDBJ whole genome shotgun (WGS) entry which is preliminary data.</text>
</comment>
<evidence type="ECO:0008006" key="2">
    <source>
        <dbReference type="Google" id="ProtNLM"/>
    </source>
</evidence>
<sequence length="123" mass="14399">MGERMKSILFTHFKEKLLNKQKQRTYRVIFIPNYVVGDIVKIDFRGGENKIRETLYTALIKEIYPKQFGNVGETEAKLDGFDSIEAFRKGIIEINSIKNLEHWGFFTVFNKIKDITEYGKDGK</sequence>
<dbReference type="EMBL" id="LAZR01000297">
    <property type="protein sequence ID" value="KKN76314.1"/>
    <property type="molecule type" value="Genomic_DNA"/>
</dbReference>